<dbReference type="Proteomes" id="UP000265515">
    <property type="component" value="Unassembled WGS sequence"/>
</dbReference>
<feature type="compositionally biased region" description="Basic and acidic residues" evidence="1">
    <location>
        <begin position="45"/>
        <end position="63"/>
    </location>
</feature>
<name>A0A388K2A2_CHABU</name>
<evidence type="ECO:0000313" key="3">
    <source>
        <dbReference type="Proteomes" id="UP000265515"/>
    </source>
</evidence>
<gene>
    <name evidence="2" type="ORF">CBR_g40884</name>
</gene>
<sequence>MENMPTKGVTFAQTRALALQTGGPDAKAHLLEVLEKLGKGVPGSHLEKQFGDEDGREFMSPDKGKSIRFEENRNTEENEEENTLCRTSTEMNIGIKARTAEEPEQGEFWVSSIRFEEDPNPNDSLTVGVSSIRFESCEEDSDAALVCAKKVSEESDENEADNTSLDNKVSPRGEGPKVIQETWVDRTMTMKMITIDEEHKDLKSVEDAQDELIGDQYGKDLLGEVLGAEISQAFEVMNELDDNYGLTRLFETVEPDDIYGLVRLFETVESDGRYELAQLFETVESDVSYELTQLFENPDLDTSCKLAQPFESVDPDVGYKLAQFFETVESDVSNELAQLFGAIEHDDDYDLAQVFYAFEPDIDYGLTQLFEAVDKYENDVENSLKTTMGRNLATTKDIEDSRMDQCKLISLM</sequence>
<feature type="region of interest" description="Disordered" evidence="1">
    <location>
        <begin position="44"/>
        <end position="63"/>
    </location>
</feature>
<evidence type="ECO:0000256" key="1">
    <source>
        <dbReference type="SAM" id="MobiDB-lite"/>
    </source>
</evidence>
<organism evidence="2 3">
    <name type="scientific">Chara braunii</name>
    <name type="common">Braun's stonewort</name>
    <dbReference type="NCBI Taxonomy" id="69332"/>
    <lineage>
        <taxon>Eukaryota</taxon>
        <taxon>Viridiplantae</taxon>
        <taxon>Streptophyta</taxon>
        <taxon>Charophyceae</taxon>
        <taxon>Charales</taxon>
        <taxon>Characeae</taxon>
        <taxon>Chara</taxon>
    </lineage>
</organism>
<dbReference type="Gramene" id="GBG64184">
    <property type="protein sequence ID" value="GBG64184"/>
    <property type="gene ID" value="CBR_g40884"/>
</dbReference>
<accession>A0A388K2A2</accession>
<keyword evidence="3" id="KW-1185">Reference proteome</keyword>
<dbReference type="AlphaFoldDB" id="A0A388K2A2"/>
<feature type="region of interest" description="Disordered" evidence="1">
    <location>
        <begin position="150"/>
        <end position="175"/>
    </location>
</feature>
<feature type="region of interest" description="Disordered" evidence="1">
    <location>
        <begin position="70"/>
        <end position="90"/>
    </location>
</feature>
<protein>
    <submittedName>
        <fullName evidence="2">Uncharacterized protein</fullName>
    </submittedName>
</protein>
<reference evidence="2 3" key="1">
    <citation type="journal article" date="2018" name="Cell">
        <title>The Chara Genome: Secondary Complexity and Implications for Plant Terrestrialization.</title>
        <authorList>
            <person name="Nishiyama T."/>
            <person name="Sakayama H."/>
            <person name="Vries J.D."/>
            <person name="Buschmann H."/>
            <person name="Saint-Marcoux D."/>
            <person name="Ullrich K.K."/>
            <person name="Haas F.B."/>
            <person name="Vanderstraeten L."/>
            <person name="Becker D."/>
            <person name="Lang D."/>
            <person name="Vosolsobe S."/>
            <person name="Rombauts S."/>
            <person name="Wilhelmsson P.K.I."/>
            <person name="Janitza P."/>
            <person name="Kern R."/>
            <person name="Heyl A."/>
            <person name="Rumpler F."/>
            <person name="Villalobos L.I.A.C."/>
            <person name="Clay J.M."/>
            <person name="Skokan R."/>
            <person name="Toyoda A."/>
            <person name="Suzuki Y."/>
            <person name="Kagoshima H."/>
            <person name="Schijlen E."/>
            <person name="Tajeshwar N."/>
            <person name="Catarino B."/>
            <person name="Hetherington A.J."/>
            <person name="Saltykova A."/>
            <person name="Bonnot C."/>
            <person name="Breuninger H."/>
            <person name="Symeonidi A."/>
            <person name="Radhakrishnan G.V."/>
            <person name="Van Nieuwerburgh F."/>
            <person name="Deforce D."/>
            <person name="Chang C."/>
            <person name="Karol K.G."/>
            <person name="Hedrich R."/>
            <person name="Ulvskov P."/>
            <person name="Glockner G."/>
            <person name="Delwiche C.F."/>
            <person name="Petrasek J."/>
            <person name="Van de Peer Y."/>
            <person name="Friml J."/>
            <person name="Beilby M."/>
            <person name="Dolan L."/>
            <person name="Kohara Y."/>
            <person name="Sugano S."/>
            <person name="Fujiyama A."/>
            <person name="Delaux P.-M."/>
            <person name="Quint M."/>
            <person name="TheiBen G."/>
            <person name="Hagemann M."/>
            <person name="Harholt J."/>
            <person name="Dunand C."/>
            <person name="Zachgo S."/>
            <person name="Langdale J."/>
            <person name="Maumus F."/>
            <person name="Straeten D.V.D."/>
            <person name="Gould S.B."/>
            <person name="Rensing S.A."/>
        </authorList>
    </citation>
    <scope>NUCLEOTIDE SEQUENCE [LARGE SCALE GENOMIC DNA]</scope>
    <source>
        <strain evidence="2 3">S276</strain>
    </source>
</reference>
<proteinExistence type="predicted"/>
<comment type="caution">
    <text evidence="2">The sequence shown here is derived from an EMBL/GenBank/DDBJ whole genome shotgun (WGS) entry which is preliminary data.</text>
</comment>
<dbReference type="EMBL" id="BFEA01000047">
    <property type="protein sequence ID" value="GBG64184.1"/>
    <property type="molecule type" value="Genomic_DNA"/>
</dbReference>
<evidence type="ECO:0000313" key="2">
    <source>
        <dbReference type="EMBL" id="GBG64184.1"/>
    </source>
</evidence>